<dbReference type="SUPFAM" id="SSF53335">
    <property type="entry name" value="S-adenosyl-L-methionine-dependent methyltransferases"/>
    <property type="match status" value="1"/>
</dbReference>
<dbReference type="EMBL" id="UINC01066895">
    <property type="protein sequence ID" value="SVB98038.1"/>
    <property type="molecule type" value="Genomic_DNA"/>
</dbReference>
<sequence>MPFVANKVFDWKPVQINKEDNFKTLNSGTSYSVCNSIFCDNCSLLFLDIRFDNFEMKQLYKDYRNDHYIKLRENYEPGYTERNNILSVQIHYMNLIEDFIRENTGDNFKTLLDWGGESGINTPFLNKLSVNKFIYDICRNKTIHNGIVYLDNIKDKKFDLITCLHVFEHLPYPLQALKKLSLNLNDNGYIYIEVPKESIMNENKIDKNILNNKKHWHEHINFFSIKSLSTLVKNAGLSLINI</sequence>
<proteinExistence type="predicted"/>
<organism evidence="1">
    <name type="scientific">marine metagenome</name>
    <dbReference type="NCBI Taxonomy" id="408172"/>
    <lineage>
        <taxon>unclassified sequences</taxon>
        <taxon>metagenomes</taxon>
        <taxon>ecological metagenomes</taxon>
    </lineage>
</organism>
<feature type="non-terminal residue" evidence="1">
    <location>
        <position position="242"/>
    </location>
</feature>
<dbReference type="InterPro" id="IPR029063">
    <property type="entry name" value="SAM-dependent_MTases_sf"/>
</dbReference>
<dbReference type="PANTHER" id="PTHR43861">
    <property type="entry name" value="TRANS-ACONITATE 2-METHYLTRANSFERASE-RELATED"/>
    <property type="match status" value="1"/>
</dbReference>
<evidence type="ECO:0008006" key="2">
    <source>
        <dbReference type="Google" id="ProtNLM"/>
    </source>
</evidence>
<protein>
    <recommendedName>
        <fullName evidence="2">Methyltransferase type 11 domain-containing protein</fullName>
    </recommendedName>
</protein>
<dbReference type="PANTHER" id="PTHR43861:SF6">
    <property type="entry name" value="METHYLTRANSFERASE TYPE 11"/>
    <property type="match status" value="1"/>
</dbReference>
<dbReference type="AlphaFoldDB" id="A0A382IEQ9"/>
<accession>A0A382IEQ9</accession>
<evidence type="ECO:0000313" key="1">
    <source>
        <dbReference type="EMBL" id="SVB98038.1"/>
    </source>
</evidence>
<name>A0A382IEQ9_9ZZZZ</name>
<gene>
    <name evidence="1" type="ORF">METZ01_LOCUS250892</name>
</gene>
<feature type="non-terminal residue" evidence="1">
    <location>
        <position position="1"/>
    </location>
</feature>
<reference evidence="1" key="1">
    <citation type="submission" date="2018-05" db="EMBL/GenBank/DDBJ databases">
        <authorList>
            <person name="Lanie J.A."/>
            <person name="Ng W.-L."/>
            <person name="Kazmierczak K.M."/>
            <person name="Andrzejewski T.M."/>
            <person name="Davidsen T.M."/>
            <person name="Wayne K.J."/>
            <person name="Tettelin H."/>
            <person name="Glass J.I."/>
            <person name="Rusch D."/>
            <person name="Podicherti R."/>
            <person name="Tsui H.-C.T."/>
            <person name="Winkler M.E."/>
        </authorList>
    </citation>
    <scope>NUCLEOTIDE SEQUENCE</scope>
</reference>
<dbReference type="Gene3D" id="3.40.50.150">
    <property type="entry name" value="Vaccinia Virus protein VP39"/>
    <property type="match status" value="1"/>
</dbReference>
<dbReference type="Pfam" id="PF13489">
    <property type="entry name" value="Methyltransf_23"/>
    <property type="match status" value="1"/>
</dbReference>